<comment type="caution">
    <text evidence="2">The sequence shown here is derived from an EMBL/GenBank/DDBJ whole genome shotgun (WGS) entry which is preliminary data.</text>
</comment>
<proteinExistence type="predicted"/>
<protein>
    <recommendedName>
        <fullName evidence="4">PIN domain-containing protein</fullName>
    </recommendedName>
</protein>
<dbReference type="PANTHER" id="PTHR31245:SF16">
    <property type="entry name" value="UDP-GLUCOSE 6-DEHYDROGENASE"/>
    <property type="match status" value="1"/>
</dbReference>
<evidence type="ECO:0000256" key="1">
    <source>
        <dbReference type="SAM" id="Coils"/>
    </source>
</evidence>
<name>A0A835LIQ9_9MAGN</name>
<feature type="coiled-coil region" evidence="1">
    <location>
        <begin position="60"/>
        <end position="94"/>
    </location>
</feature>
<keyword evidence="1" id="KW-0175">Coiled coil</keyword>
<evidence type="ECO:0008006" key="4">
    <source>
        <dbReference type="Google" id="ProtNLM"/>
    </source>
</evidence>
<reference evidence="2 3" key="1">
    <citation type="submission" date="2020-10" db="EMBL/GenBank/DDBJ databases">
        <title>The Coptis chinensis genome and diversification of protoberbering-type alkaloids.</title>
        <authorList>
            <person name="Wang B."/>
            <person name="Shu S."/>
            <person name="Song C."/>
            <person name="Liu Y."/>
        </authorList>
    </citation>
    <scope>NUCLEOTIDE SEQUENCE [LARGE SCALE GENOMIC DNA]</scope>
    <source>
        <strain evidence="2">HL-2020</strain>
        <tissue evidence="2">Leaf</tissue>
    </source>
</reference>
<dbReference type="AlphaFoldDB" id="A0A835LIQ9"/>
<sequence length="189" mass="21905">MDDARLRATRMLEAFERSIVAHFTESDRLELASLKEHGLLKDNQILKRAVAIQHVRNSEQEEKLKEVEHLKHVINQYQDQLRKLEETDVILSKRRARRVPFQPLFVNTMSSSISEASGLKATRSSISVSNDQTVEITAPYTANQSFRERNRMWYMVVDTNCLLNKESRRSLRLLQGLKGTQLIVPRMGK</sequence>
<keyword evidence="3" id="KW-1185">Reference proteome</keyword>
<accession>A0A835LIQ9</accession>
<dbReference type="EMBL" id="JADFTS010000007">
    <property type="protein sequence ID" value="KAF9596305.1"/>
    <property type="molecule type" value="Genomic_DNA"/>
</dbReference>
<organism evidence="2 3">
    <name type="scientific">Coptis chinensis</name>
    <dbReference type="NCBI Taxonomy" id="261450"/>
    <lineage>
        <taxon>Eukaryota</taxon>
        <taxon>Viridiplantae</taxon>
        <taxon>Streptophyta</taxon>
        <taxon>Embryophyta</taxon>
        <taxon>Tracheophyta</taxon>
        <taxon>Spermatophyta</taxon>
        <taxon>Magnoliopsida</taxon>
        <taxon>Ranunculales</taxon>
        <taxon>Ranunculaceae</taxon>
        <taxon>Coptidoideae</taxon>
        <taxon>Coptis</taxon>
    </lineage>
</organism>
<gene>
    <name evidence="2" type="ORF">IFM89_008831</name>
</gene>
<evidence type="ECO:0000313" key="2">
    <source>
        <dbReference type="EMBL" id="KAF9596305.1"/>
    </source>
</evidence>
<dbReference type="PANTHER" id="PTHR31245">
    <property type="entry name" value="UBIQUITIN SYSTEM COMPONENT CUE PROTEIN"/>
    <property type="match status" value="1"/>
</dbReference>
<evidence type="ECO:0000313" key="3">
    <source>
        <dbReference type="Proteomes" id="UP000631114"/>
    </source>
</evidence>
<dbReference type="Proteomes" id="UP000631114">
    <property type="component" value="Unassembled WGS sequence"/>
</dbReference>
<dbReference type="OrthoDB" id="444265at2759"/>